<evidence type="ECO:0000313" key="4">
    <source>
        <dbReference type="Proteomes" id="UP001500841"/>
    </source>
</evidence>
<dbReference type="InterPro" id="IPR011990">
    <property type="entry name" value="TPR-like_helical_dom_sf"/>
</dbReference>
<dbReference type="Pfam" id="PF14559">
    <property type="entry name" value="TPR_19"/>
    <property type="match status" value="1"/>
</dbReference>
<name>A0ABP7WRA2_9SPHI</name>
<feature type="chain" id="PRO_5046965572" description="Tetratricopeptide repeat protein" evidence="2">
    <location>
        <begin position="23"/>
        <end position="292"/>
    </location>
</feature>
<keyword evidence="2" id="KW-0732">Signal</keyword>
<dbReference type="SUPFAM" id="SSF48452">
    <property type="entry name" value="TPR-like"/>
    <property type="match status" value="1"/>
</dbReference>
<feature type="repeat" description="TPR" evidence="1">
    <location>
        <begin position="62"/>
        <end position="95"/>
    </location>
</feature>
<keyword evidence="1" id="KW-0802">TPR repeat</keyword>
<dbReference type="Proteomes" id="UP001500841">
    <property type="component" value="Unassembled WGS sequence"/>
</dbReference>
<dbReference type="PROSITE" id="PS50005">
    <property type="entry name" value="TPR"/>
    <property type="match status" value="2"/>
</dbReference>
<dbReference type="SMART" id="SM00028">
    <property type="entry name" value="TPR"/>
    <property type="match status" value="3"/>
</dbReference>
<dbReference type="InterPro" id="IPR019734">
    <property type="entry name" value="TPR_rpt"/>
</dbReference>
<dbReference type="EMBL" id="BAABCV010000005">
    <property type="protein sequence ID" value="GAA4094934.1"/>
    <property type="molecule type" value="Genomic_DNA"/>
</dbReference>
<keyword evidence="4" id="KW-1185">Reference proteome</keyword>
<dbReference type="RefSeq" id="WP_345102976.1">
    <property type="nucleotide sequence ID" value="NZ_BAABCV010000005.1"/>
</dbReference>
<proteinExistence type="predicted"/>
<sequence>MKKTYLLVLIAFNLLTASRSFAQSDEAAANYKTALSLVNDNKGTEGIPYLEKVIKTQSNYTNAAYSLLGGIYDKSNQPQKAIAIYKEGLKAFPQDQNLNFNLGIAYFRDKQYAQAELAAIEAIKIDPKHANSQRLYGLVTFHQNKRVNALLAFCNFLLLDPNGDKSDEAITNMQSILKGGVLKAESAATKLSPADAKENARFNAIISTSIASGKVKKLSGDALLEYQLKTIFTQVGQLSAKKTTKNFFDTFYAGYFYKLAQSDNLPLFVKMMRTKNLDPALSNWVGAFEHKY</sequence>
<dbReference type="Gene3D" id="1.25.40.10">
    <property type="entry name" value="Tetratricopeptide repeat domain"/>
    <property type="match status" value="2"/>
</dbReference>
<reference evidence="4" key="1">
    <citation type="journal article" date="2019" name="Int. J. Syst. Evol. Microbiol.">
        <title>The Global Catalogue of Microorganisms (GCM) 10K type strain sequencing project: providing services to taxonomists for standard genome sequencing and annotation.</title>
        <authorList>
            <consortium name="The Broad Institute Genomics Platform"/>
            <consortium name="The Broad Institute Genome Sequencing Center for Infectious Disease"/>
            <person name="Wu L."/>
            <person name="Ma J."/>
        </authorList>
    </citation>
    <scope>NUCLEOTIDE SEQUENCE [LARGE SCALE GENOMIC DNA]</scope>
    <source>
        <strain evidence="4">JCM 17085</strain>
    </source>
</reference>
<feature type="repeat" description="TPR" evidence="1">
    <location>
        <begin position="96"/>
        <end position="129"/>
    </location>
</feature>
<feature type="signal peptide" evidence="2">
    <location>
        <begin position="1"/>
        <end position="22"/>
    </location>
</feature>
<gene>
    <name evidence="3" type="ORF">GCM10022392_17330</name>
</gene>
<protein>
    <recommendedName>
        <fullName evidence="5">Tetratricopeptide repeat protein</fullName>
    </recommendedName>
</protein>
<accession>A0ABP7WRA2</accession>
<evidence type="ECO:0000256" key="2">
    <source>
        <dbReference type="SAM" id="SignalP"/>
    </source>
</evidence>
<evidence type="ECO:0000313" key="3">
    <source>
        <dbReference type="EMBL" id="GAA4094934.1"/>
    </source>
</evidence>
<evidence type="ECO:0008006" key="5">
    <source>
        <dbReference type="Google" id="ProtNLM"/>
    </source>
</evidence>
<evidence type="ECO:0000256" key="1">
    <source>
        <dbReference type="PROSITE-ProRule" id="PRU00339"/>
    </source>
</evidence>
<organism evidence="3 4">
    <name type="scientific">Mucilaginibacter panaciglaebae</name>
    <dbReference type="NCBI Taxonomy" id="502331"/>
    <lineage>
        <taxon>Bacteria</taxon>
        <taxon>Pseudomonadati</taxon>
        <taxon>Bacteroidota</taxon>
        <taxon>Sphingobacteriia</taxon>
        <taxon>Sphingobacteriales</taxon>
        <taxon>Sphingobacteriaceae</taxon>
        <taxon>Mucilaginibacter</taxon>
    </lineage>
</organism>
<comment type="caution">
    <text evidence="3">The sequence shown here is derived from an EMBL/GenBank/DDBJ whole genome shotgun (WGS) entry which is preliminary data.</text>
</comment>